<evidence type="ECO:0000313" key="3">
    <source>
        <dbReference type="Proteomes" id="UP000199382"/>
    </source>
</evidence>
<dbReference type="STRING" id="571298.SAMN04488026_11261"/>
<keyword evidence="3" id="KW-1185">Reference proteome</keyword>
<dbReference type="Proteomes" id="UP000199382">
    <property type="component" value="Unassembled WGS sequence"/>
</dbReference>
<dbReference type="SUPFAM" id="SSF51445">
    <property type="entry name" value="(Trans)glycosidases"/>
    <property type="match status" value="1"/>
</dbReference>
<gene>
    <name evidence="2" type="ORF">SAMN04488026_11261</name>
</gene>
<dbReference type="InterPro" id="IPR017853">
    <property type="entry name" value="GH"/>
</dbReference>
<dbReference type="InterPro" id="IPR025195">
    <property type="entry name" value="GTA_TIM_dom"/>
</dbReference>
<sequence>MRGLTQVRSDGNAFPAVEELVKLAQDVRAILGTDTKIGYAADWREYFGYHPQDGSGDVLFHLDPLWASDEIDFVGIDNYMPLSDWRDSHDHADASWKSIYNLEYLKTNIEGGEGFEWYYADEDGRVLQQRLLIEDGAYGEPWVFRYKDIRTWWSQEHHDRIAGVRQAAPTAWLPESKPIWFTEIGCAAVDKGTNGPEPSTWGLG</sequence>
<dbReference type="OrthoDB" id="8445115at2"/>
<proteinExistence type="predicted"/>
<dbReference type="Gene3D" id="3.20.20.80">
    <property type="entry name" value="Glycosidases"/>
    <property type="match status" value="1"/>
</dbReference>
<accession>A0A1G9NP32</accession>
<dbReference type="Pfam" id="PF13547">
    <property type="entry name" value="GTA_TIM"/>
    <property type="match status" value="1"/>
</dbReference>
<name>A0A1G9NP32_9RHOB</name>
<dbReference type="EMBL" id="FNEK01000126">
    <property type="protein sequence ID" value="SDL88150.1"/>
    <property type="molecule type" value="Genomic_DNA"/>
</dbReference>
<feature type="domain" description="GTA TIM-barrel-like" evidence="1">
    <location>
        <begin position="1"/>
        <end position="197"/>
    </location>
</feature>
<evidence type="ECO:0000313" key="2">
    <source>
        <dbReference type="EMBL" id="SDL88150.1"/>
    </source>
</evidence>
<reference evidence="2 3" key="1">
    <citation type="submission" date="2016-10" db="EMBL/GenBank/DDBJ databases">
        <authorList>
            <person name="de Groot N.N."/>
        </authorList>
    </citation>
    <scope>NUCLEOTIDE SEQUENCE [LARGE SCALE GENOMIC DNA]</scope>
    <source>
        <strain evidence="2 3">DSM 25294</strain>
    </source>
</reference>
<evidence type="ECO:0000259" key="1">
    <source>
        <dbReference type="Pfam" id="PF13547"/>
    </source>
</evidence>
<protein>
    <submittedName>
        <fullName evidence="2">GTA TIM-barrel-like domain-containing protein</fullName>
    </submittedName>
</protein>
<organism evidence="2 3">
    <name type="scientific">Aliiruegeria lutimaris</name>
    <dbReference type="NCBI Taxonomy" id="571298"/>
    <lineage>
        <taxon>Bacteria</taxon>
        <taxon>Pseudomonadati</taxon>
        <taxon>Pseudomonadota</taxon>
        <taxon>Alphaproteobacteria</taxon>
        <taxon>Rhodobacterales</taxon>
        <taxon>Roseobacteraceae</taxon>
        <taxon>Aliiruegeria</taxon>
    </lineage>
</organism>
<dbReference type="AlphaFoldDB" id="A0A1G9NP32"/>